<feature type="compositionally biased region" description="Polar residues" evidence="1">
    <location>
        <begin position="559"/>
        <end position="580"/>
    </location>
</feature>
<dbReference type="Proteomes" id="UP000215902">
    <property type="component" value="Unassembled WGS sequence"/>
</dbReference>
<evidence type="ECO:0000259" key="2">
    <source>
        <dbReference type="PROSITE" id="PS50003"/>
    </source>
</evidence>
<dbReference type="STRING" id="282301.A0A267EUC4"/>
<dbReference type="SUPFAM" id="SSF50729">
    <property type="entry name" value="PH domain-like"/>
    <property type="match status" value="2"/>
</dbReference>
<sequence length="596" mass="63861">MSSTNSVSVVVSGKMKLLSNKKWKQRFCVVAKTAFAGSVKLFVYKEASDYKKSADLSAQAPYDTVYGLDSVSSSDKSPVMAAIVLTCEDRLVLLGFNSYSDLTFWLEKISNCVQDASYRARFIKCESIGKPTQQQLCPSGGGGGRLHVQPSRLCFYSEPADSHGGLAVWPLQFIKRYMVNEAMRCFVFEGDVGCGQVRGMQYFQCDRRHQLYLDMKAACVSKPLPSLAQGSTVGVADPRRPTASSSIDIPKPRADSQQQPEPGTGNRCRHRCASRRLGDLQRCRCRCHNPAAGQVSGEEQQLKAQQQLGQWTADSGYSGGLPCYFTLCTLLKPCGSQDYCNLPAGVGSAPSTAAAAAAMSKLRLASLTWRRRQNSQQADSPGPASGYRRLVRSSSDLCGSASSCCSSCGCRSNCRDPAADGGFSSSGSAATSDDFRVRNPRHGFEYVSRQRVASLSAASGCHASLPNPAPLSKKPAESAARRPADPCRSAPSATSAAGDTSTLLYATLDHSAAAAQPALAMASATPAAAGAPQLNYTEVDHWKTGAFREIAEQLDGSRRLQQQQHGRSNSGSASGTSGHSRSLIRIFQRGHSFRQD</sequence>
<dbReference type="EMBL" id="NIVC01001761">
    <property type="protein sequence ID" value="PAA64342.1"/>
    <property type="molecule type" value="Genomic_DNA"/>
</dbReference>
<feature type="compositionally biased region" description="Basic and acidic residues" evidence="1">
    <location>
        <begin position="474"/>
        <end position="485"/>
    </location>
</feature>
<dbReference type="Gene3D" id="2.30.29.30">
    <property type="entry name" value="Pleckstrin-homology domain (PH domain)/Phosphotyrosine-binding domain (PTB)"/>
    <property type="match status" value="2"/>
</dbReference>
<feature type="region of interest" description="Disordered" evidence="1">
    <location>
        <begin position="465"/>
        <end position="496"/>
    </location>
</feature>
<dbReference type="InterPro" id="IPR011993">
    <property type="entry name" value="PH-like_dom_sf"/>
</dbReference>
<dbReference type="InterPro" id="IPR037746">
    <property type="entry name" value="Dok-7"/>
</dbReference>
<feature type="domain" description="PH" evidence="2">
    <location>
        <begin position="8"/>
        <end position="114"/>
    </location>
</feature>
<dbReference type="PANTHER" id="PTHR21636">
    <property type="entry name" value="PROTEIN DOK-7"/>
    <property type="match status" value="1"/>
</dbReference>
<dbReference type="InterPro" id="IPR001849">
    <property type="entry name" value="PH_domain"/>
</dbReference>
<name>A0A267EUC4_9PLAT</name>
<proteinExistence type="predicted"/>
<organism evidence="3 4">
    <name type="scientific">Macrostomum lignano</name>
    <dbReference type="NCBI Taxonomy" id="282301"/>
    <lineage>
        <taxon>Eukaryota</taxon>
        <taxon>Metazoa</taxon>
        <taxon>Spiralia</taxon>
        <taxon>Lophotrochozoa</taxon>
        <taxon>Platyhelminthes</taxon>
        <taxon>Rhabditophora</taxon>
        <taxon>Macrostomorpha</taxon>
        <taxon>Macrostomida</taxon>
        <taxon>Macrostomidae</taxon>
        <taxon>Macrostomum</taxon>
    </lineage>
</organism>
<dbReference type="PANTHER" id="PTHR21636:SF2">
    <property type="entry name" value="PROTEIN DOK-7"/>
    <property type="match status" value="1"/>
</dbReference>
<evidence type="ECO:0000313" key="3">
    <source>
        <dbReference type="EMBL" id="PAA64342.1"/>
    </source>
</evidence>
<accession>A0A267EUC4</accession>
<dbReference type="OrthoDB" id="10017648at2759"/>
<dbReference type="PROSITE" id="PS50003">
    <property type="entry name" value="PH_DOMAIN"/>
    <property type="match status" value="1"/>
</dbReference>
<comment type="caution">
    <text evidence="3">The sequence shown here is derived from an EMBL/GenBank/DDBJ whole genome shotgun (WGS) entry which is preliminary data.</text>
</comment>
<evidence type="ECO:0000313" key="4">
    <source>
        <dbReference type="Proteomes" id="UP000215902"/>
    </source>
</evidence>
<reference evidence="3 4" key="1">
    <citation type="submission" date="2017-06" db="EMBL/GenBank/DDBJ databases">
        <title>A platform for efficient transgenesis in Macrostomum lignano, a flatworm model organism for stem cell research.</title>
        <authorList>
            <person name="Berezikov E."/>
        </authorList>
    </citation>
    <scope>NUCLEOTIDE SEQUENCE [LARGE SCALE GENOMIC DNA]</scope>
    <source>
        <strain evidence="3">DV1</strain>
        <tissue evidence="3">Whole organism</tissue>
    </source>
</reference>
<protein>
    <recommendedName>
        <fullName evidence="2">PH domain-containing protein</fullName>
    </recommendedName>
</protein>
<keyword evidence="4" id="KW-1185">Reference proteome</keyword>
<feature type="region of interest" description="Disordered" evidence="1">
    <location>
        <begin position="228"/>
        <end position="268"/>
    </location>
</feature>
<gene>
    <name evidence="3" type="ORF">BOX15_Mlig018044g1</name>
</gene>
<dbReference type="AlphaFoldDB" id="A0A267EUC4"/>
<evidence type="ECO:0000256" key="1">
    <source>
        <dbReference type="SAM" id="MobiDB-lite"/>
    </source>
</evidence>
<feature type="region of interest" description="Disordered" evidence="1">
    <location>
        <begin position="555"/>
        <end position="596"/>
    </location>
</feature>
<dbReference type="GO" id="GO:0007528">
    <property type="term" value="P:neuromuscular junction development"/>
    <property type="evidence" value="ECO:0007669"/>
    <property type="project" value="TreeGrafter"/>
</dbReference>
<dbReference type="GO" id="GO:0019901">
    <property type="term" value="F:protein kinase binding"/>
    <property type="evidence" value="ECO:0007669"/>
    <property type="project" value="InterPro"/>
</dbReference>